<gene>
    <name evidence="6" type="ORF">PACTADRAFT_491</name>
</gene>
<keyword evidence="4" id="KW-1133">Transmembrane helix</keyword>
<feature type="region of interest" description="Disordered" evidence="3">
    <location>
        <begin position="261"/>
        <end position="287"/>
    </location>
</feature>
<organism evidence="6 7">
    <name type="scientific">Pachysolen tannophilus NRRL Y-2460</name>
    <dbReference type="NCBI Taxonomy" id="669874"/>
    <lineage>
        <taxon>Eukaryota</taxon>
        <taxon>Fungi</taxon>
        <taxon>Dikarya</taxon>
        <taxon>Ascomycota</taxon>
        <taxon>Saccharomycotina</taxon>
        <taxon>Pichiomycetes</taxon>
        <taxon>Pachysolenaceae</taxon>
        <taxon>Pachysolen</taxon>
    </lineage>
</organism>
<dbReference type="STRING" id="669874.A0A1E4U1X7"/>
<feature type="domain" description="SH3" evidence="5">
    <location>
        <begin position="441"/>
        <end position="524"/>
    </location>
</feature>
<evidence type="ECO:0000256" key="3">
    <source>
        <dbReference type="SAM" id="MobiDB-lite"/>
    </source>
</evidence>
<dbReference type="OrthoDB" id="5340910at2759"/>
<feature type="compositionally biased region" description="Low complexity" evidence="3">
    <location>
        <begin position="93"/>
        <end position="108"/>
    </location>
</feature>
<proteinExistence type="predicted"/>
<dbReference type="Gene3D" id="2.30.30.40">
    <property type="entry name" value="SH3 Domains"/>
    <property type="match status" value="1"/>
</dbReference>
<dbReference type="Proteomes" id="UP000094236">
    <property type="component" value="Unassembled WGS sequence"/>
</dbReference>
<feature type="region of interest" description="Disordered" evidence="3">
    <location>
        <begin position="84"/>
        <end position="108"/>
    </location>
</feature>
<evidence type="ECO:0000256" key="1">
    <source>
        <dbReference type="ARBA" id="ARBA00022443"/>
    </source>
</evidence>
<dbReference type="AlphaFoldDB" id="A0A1E4U1X7"/>
<keyword evidence="4" id="KW-0812">Transmembrane</keyword>
<evidence type="ECO:0000313" key="6">
    <source>
        <dbReference type="EMBL" id="ODV97999.1"/>
    </source>
</evidence>
<reference evidence="7" key="1">
    <citation type="submission" date="2016-05" db="EMBL/GenBank/DDBJ databases">
        <title>Comparative genomics of biotechnologically important yeasts.</title>
        <authorList>
            <consortium name="DOE Joint Genome Institute"/>
            <person name="Riley R."/>
            <person name="Haridas S."/>
            <person name="Wolfe K.H."/>
            <person name="Lopes M.R."/>
            <person name="Hittinger C.T."/>
            <person name="Goker M."/>
            <person name="Salamov A."/>
            <person name="Wisecaver J."/>
            <person name="Long T.M."/>
            <person name="Aerts A.L."/>
            <person name="Barry K."/>
            <person name="Choi C."/>
            <person name="Clum A."/>
            <person name="Coughlan A.Y."/>
            <person name="Deshpande S."/>
            <person name="Douglass A.P."/>
            <person name="Hanson S.J."/>
            <person name="Klenk H.-P."/>
            <person name="Labutti K."/>
            <person name="Lapidus A."/>
            <person name="Lindquist E."/>
            <person name="Lipzen A."/>
            <person name="Meier-Kolthoff J.P."/>
            <person name="Ohm R.A."/>
            <person name="Otillar R.P."/>
            <person name="Pangilinan J."/>
            <person name="Peng Y."/>
            <person name="Rokas A."/>
            <person name="Rosa C.A."/>
            <person name="Scheuner C."/>
            <person name="Sibirny A.A."/>
            <person name="Slot J.C."/>
            <person name="Stielow J.B."/>
            <person name="Sun H."/>
            <person name="Kurtzman C.P."/>
            <person name="Blackwell M."/>
            <person name="Grigoriev I.V."/>
            <person name="Jeffries T.W."/>
        </authorList>
    </citation>
    <scope>NUCLEOTIDE SEQUENCE [LARGE SCALE GENOMIC DNA]</scope>
    <source>
        <strain evidence="7">NRRL Y-2460</strain>
    </source>
</reference>
<dbReference type="EMBL" id="KV454011">
    <property type="protein sequence ID" value="ODV97999.1"/>
    <property type="molecule type" value="Genomic_DNA"/>
</dbReference>
<evidence type="ECO:0000256" key="4">
    <source>
        <dbReference type="SAM" id="Phobius"/>
    </source>
</evidence>
<evidence type="ECO:0000256" key="2">
    <source>
        <dbReference type="PROSITE-ProRule" id="PRU00192"/>
    </source>
</evidence>
<evidence type="ECO:0000313" key="7">
    <source>
        <dbReference type="Proteomes" id="UP000094236"/>
    </source>
</evidence>
<dbReference type="SUPFAM" id="SSF50044">
    <property type="entry name" value="SH3-domain"/>
    <property type="match status" value="1"/>
</dbReference>
<name>A0A1E4U1X7_PACTA</name>
<keyword evidence="7" id="KW-1185">Reference proteome</keyword>
<dbReference type="InterPro" id="IPR001452">
    <property type="entry name" value="SH3_domain"/>
</dbReference>
<accession>A0A1E4U1X7</accession>
<dbReference type="PROSITE" id="PS50002">
    <property type="entry name" value="SH3"/>
    <property type="match status" value="1"/>
</dbReference>
<feature type="compositionally biased region" description="Low complexity" evidence="3">
    <location>
        <begin position="266"/>
        <end position="284"/>
    </location>
</feature>
<protein>
    <recommendedName>
        <fullName evidence="5">SH3 domain-containing protein</fullName>
    </recommendedName>
</protein>
<keyword evidence="1 2" id="KW-0728">SH3 domain</keyword>
<sequence>MVTLTINLGPEQFTTTTTTTFITETITETVIEKETLSTMNTLYRKNEGVVIMTVGNIETEISSTSTSSSSSNALATSIGDQTAKGVDPGLSKDSGLVTDTSSVSDSSNVPSTAIGLCIGIPISLLVIFILGFCTWYYHFRRKKKKFSTPYESSTSKFNFFRKQNGRNTITDNYESTGPSFQRREIIQLRRDIDIPEVYNNPFAEAYQKKLKNEKDTNEYDMEERFQIKKGPAVTVSSRWISTPKTAISKWFNNRKSKILEPKKTSDGSTDLSSLSTNLDTSDLTNENNTGNVSSLKDLKLIKEQNLKIDEKSPILARFPEPLYHINDYESIEMKNHNKNNYSPIEAQILHVHKFDNIKPQVISMNKIPNSNTIVPKDNIFALRNKPLPLIPLQKTYNNCSETPLSLKGLEKGIAPPRTSSTASTPLYKYHNIALEKLQKNKKLRTCRVIKDYHKKLEDEVDLKISELVVVLETHSDGWCLIEKIGIIDTITSEMKYNKQNTVMPGSSYLNEYRGVAPANHLTPL</sequence>
<dbReference type="InterPro" id="IPR036028">
    <property type="entry name" value="SH3-like_dom_sf"/>
</dbReference>
<evidence type="ECO:0000259" key="5">
    <source>
        <dbReference type="PROSITE" id="PS50002"/>
    </source>
</evidence>
<keyword evidence="4" id="KW-0472">Membrane</keyword>
<feature type="transmembrane region" description="Helical" evidence="4">
    <location>
        <begin position="113"/>
        <end position="137"/>
    </location>
</feature>